<dbReference type="Proteomes" id="UP001610446">
    <property type="component" value="Unassembled WGS sequence"/>
</dbReference>
<evidence type="ECO:0000313" key="2">
    <source>
        <dbReference type="Proteomes" id="UP001610446"/>
    </source>
</evidence>
<dbReference type="EMBL" id="JBFXLU010000065">
    <property type="protein sequence ID" value="KAL2846159.1"/>
    <property type="molecule type" value="Genomic_DNA"/>
</dbReference>
<accession>A0ABR4K1F4</accession>
<reference evidence="1 2" key="1">
    <citation type="submission" date="2024-07" db="EMBL/GenBank/DDBJ databases">
        <title>Section-level genome sequencing and comparative genomics of Aspergillus sections Usti and Cavernicolus.</title>
        <authorList>
            <consortium name="Lawrence Berkeley National Laboratory"/>
            <person name="Nybo J.L."/>
            <person name="Vesth T.C."/>
            <person name="Theobald S."/>
            <person name="Frisvad J.C."/>
            <person name="Larsen T.O."/>
            <person name="Kjaerboelling I."/>
            <person name="Rothschild-Mancinelli K."/>
            <person name="Lyhne E.K."/>
            <person name="Kogle M.E."/>
            <person name="Barry K."/>
            <person name="Clum A."/>
            <person name="Na H."/>
            <person name="Ledsgaard L."/>
            <person name="Lin J."/>
            <person name="Lipzen A."/>
            <person name="Kuo A."/>
            <person name="Riley R."/>
            <person name="Mondo S."/>
            <person name="Labutti K."/>
            <person name="Haridas S."/>
            <person name="Pangalinan J."/>
            <person name="Salamov A.A."/>
            <person name="Simmons B.A."/>
            <person name="Magnuson J.K."/>
            <person name="Chen J."/>
            <person name="Drula E."/>
            <person name="Henrissat B."/>
            <person name="Wiebenga A."/>
            <person name="Lubbers R.J."/>
            <person name="Gomes A.C."/>
            <person name="Makela M.R."/>
            <person name="Stajich J."/>
            <person name="Grigoriev I.V."/>
            <person name="Mortensen U.H."/>
            <person name="De Vries R.P."/>
            <person name="Baker S.E."/>
            <person name="Andersen M.R."/>
        </authorList>
    </citation>
    <scope>NUCLEOTIDE SEQUENCE [LARGE SCALE GENOMIC DNA]</scope>
    <source>
        <strain evidence="1 2">CBS 123904</strain>
    </source>
</reference>
<evidence type="ECO:0000313" key="1">
    <source>
        <dbReference type="EMBL" id="KAL2846159.1"/>
    </source>
</evidence>
<organism evidence="1 2">
    <name type="scientific">Aspergillus pseudoustus</name>
    <dbReference type="NCBI Taxonomy" id="1810923"/>
    <lineage>
        <taxon>Eukaryota</taxon>
        <taxon>Fungi</taxon>
        <taxon>Dikarya</taxon>
        <taxon>Ascomycota</taxon>
        <taxon>Pezizomycotina</taxon>
        <taxon>Eurotiomycetes</taxon>
        <taxon>Eurotiomycetidae</taxon>
        <taxon>Eurotiales</taxon>
        <taxon>Aspergillaceae</taxon>
        <taxon>Aspergillus</taxon>
        <taxon>Aspergillus subgen. Nidulantes</taxon>
    </lineage>
</organism>
<comment type="caution">
    <text evidence="1">The sequence shown here is derived from an EMBL/GenBank/DDBJ whole genome shotgun (WGS) entry which is preliminary data.</text>
</comment>
<proteinExistence type="predicted"/>
<name>A0ABR4K1F4_9EURO</name>
<keyword evidence="2" id="KW-1185">Reference proteome</keyword>
<gene>
    <name evidence="1" type="ORF">BJY01DRAFT_247336</name>
</gene>
<sequence>MAMEAAAGVPIAVGIQALKILNGWLESKELAGAWYGPEADDFTSTKLSVKKIRRIITGRRLNVEKAFAVHRQQWPELIRNCLEKSHTWYSKRYDGECCWLPLYRSLRHNNTNNNRDSADVESILKPANSNPSFIATMSSLPAAHLDTWGLVVLAYASGARLRFHEFNGGYYAAFDTKNFVLVIKRENMVSPTMAHLTPTEPKSNMSDQLSEHEWKKLLDTGCSVDQGDELFRWFKDVTCPNDPVEAPDELVDGRMDRKIKRLIIDDSHASALKQNLVGTIYGCHYEWQRWQKQRGKSSVPLKEQAIKISENLLKAKVLSGDEIRTPYCEEMARNDVLRYAENQLKLVKDAIRDYPNPGHGLEDVLSLHRNVVAYQKLLSLSLRIPTQLSTRDTGDSLILAGQ</sequence>
<protein>
    <submittedName>
        <fullName evidence="1">Uncharacterized protein</fullName>
    </submittedName>
</protein>